<comment type="caution">
    <text evidence="2">The sequence shown here is derived from an EMBL/GenBank/DDBJ whole genome shotgun (WGS) entry which is preliminary data.</text>
</comment>
<sequence>MPDENNYVLRHEWVKSNGDIYEKINENDKKNIKEIGELKTKIETQTTLQRQTYEAQKETNYNIKDLTKVMTNVGNEMTDIKYKVMSHDEKIETIQGTIETKQKGSVQIIVALIGLAGTLVGAAFAFAQVFF</sequence>
<organism evidence="2 3">
    <name type="scientific">Staphylococcus haemolyticus</name>
    <dbReference type="NCBI Taxonomy" id="1283"/>
    <lineage>
        <taxon>Bacteria</taxon>
        <taxon>Bacillati</taxon>
        <taxon>Bacillota</taxon>
        <taxon>Bacilli</taxon>
        <taxon>Bacillales</taxon>
        <taxon>Staphylococcaceae</taxon>
        <taxon>Staphylococcus</taxon>
    </lineage>
</organism>
<evidence type="ECO:0008006" key="4">
    <source>
        <dbReference type="Google" id="ProtNLM"/>
    </source>
</evidence>
<proteinExistence type="predicted"/>
<keyword evidence="1" id="KW-0472">Membrane</keyword>
<keyword evidence="1" id="KW-0812">Transmembrane</keyword>
<evidence type="ECO:0000313" key="3">
    <source>
        <dbReference type="Proteomes" id="UP001269271"/>
    </source>
</evidence>
<keyword evidence="3" id="KW-1185">Reference proteome</keyword>
<dbReference type="Proteomes" id="UP001269271">
    <property type="component" value="Unassembled WGS sequence"/>
</dbReference>
<feature type="transmembrane region" description="Helical" evidence="1">
    <location>
        <begin position="108"/>
        <end position="130"/>
    </location>
</feature>
<accession>A0ABU3IHA1</accession>
<evidence type="ECO:0000313" key="2">
    <source>
        <dbReference type="EMBL" id="MDT4286936.1"/>
    </source>
</evidence>
<reference evidence="2 3" key="1">
    <citation type="submission" date="2023-08" db="EMBL/GenBank/DDBJ databases">
        <title>Genomic surveillance of Staphylococcus haemolyticus neonatal outbreak in southern France.</title>
        <authorList>
            <person name="Magnan C."/>
            <person name="Morsli M."/>
            <person name="Thiery B."/>
            <person name="Salipante F."/>
            <person name="Attar J."/>
            <person name="Massimo D.M."/>
            <person name="Ory J."/>
            <person name="Pantel A."/>
            <person name="Lavigne J.-P."/>
        </authorList>
    </citation>
    <scope>NUCLEOTIDE SEQUENCE [LARGE SCALE GENOMIC DNA]</scope>
    <source>
        <strain evidence="2 3">NSH026</strain>
    </source>
</reference>
<name>A0ABU3IHA1_STAHA</name>
<protein>
    <recommendedName>
        <fullName evidence="4">DUF2951 domain-containing protein</fullName>
    </recommendedName>
</protein>
<dbReference type="EMBL" id="JAVSOO010000018">
    <property type="protein sequence ID" value="MDT4286936.1"/>
    <property type="molecule type" value="Genomic_DNA"/>
</dbReference>
<evidence type="ECO:0000256" key="1">
    <source>
        <dbReference type="SAM" id="Phobius"/>
    </source>
</evidence>
<gene>
    <name evidence="2" type="ORF">RO950_07860</name>
</gene>
<keyword evidence="1" id="KW-1133">Transmembrane helix</keyword>
<dbReference type="RefSeq" id="WP_049397032.1">
    <property type="nucleotide sequence ID" value="NZ_CAJUXL010000011.1"/>
</dbReference>